<organism evidence="1 2">
    <name type="scientific">Thelephora terrestris</name>
    <dbReference type="NCBI Taxonomy" id="56493"/>
    <lineage>
        <taxon>Eukaryota</taxon>
        <taxon>Fungi</taxon>
        <taxon>Dikarya</taxon>
        <taxon>Basidiomycota</taxon>
        <taxon>Agaricomycotina</taxon>
        <taxon>Agaricomycetes</taxon>
        <taxon>Thelephorales</taxon>
        <taxon>Thelephoraceae</taxon>
        <taxon>Thelephora</taxon>
    </lineage>
</organism>
<dbReference type="Proteomes" id="UP000736335">
    <property type="component" value="Unassembled WGS sequence"/>
</dbReference>
<protein>
    <submittedName>
        <fullName evidence="1">Uncharacterized protein</fullName>
    </submittedName>
</protein>
<reference evidence="1" key="2">
    <citation type="submission" date="2020-11" db="EMBL/GenBank/DDBJ databases">
        <authorList>
            <consortium name="DOE Joint Genome Institute"/>
            <person name="Kuo A."/>
            <person name="Miyauchi S."/>
            <person name="Kiss E."/>
            <person name="Drula E."/>
            <person name="Kohler A."/>
            <person name="Sanchez-Garcia M."/>
            <person name="Andreopoulos B."/>
            <person name="Barry K.W."/>
            <person name="Bonito G."/>
            <person name="Buee M."/>
            <person name="Carver A."/>
            <person name="Chen C."/>
            <person name="Cichocki N."/>
            <person name="Clum A."/>
            <person name="Culley D."/>
            <person name="Crous P.W."/>
            <person name="Fauchery L."/>
            <person name="Girlanda M."/>
            <person name="Hayes R."/>
            <person name="Keri Z."/>
            <person name="Labutti K."/>
            <person name="Lipzen A."/>
            <person name="Lombard V."/>
            <person name="Magnuson J."/>
            <person name="Maillard F."/>
            <person name="Morin E."/>
            <person name="Murat C."/>
            <person name="Nolan M."/>
            <person name="Ohm R."/>
            <person name="Pangilinan J."/>
            <person name="Pereira M."/>
            <person name="Perotto S."/>
            <person name="Peter M."/>
            <person name="Riley R."/>
            <person name="Sitrit Y."/>
            <person name="Stielow B."/>
            <person name="Szollosi G."/>
            <person name="Zifcakova L."/>
            <person name="Stursova M."/>
            <person name="Spatafora J.W."/>
            <person name="Tedersoo L."/>
            <person name="Vaario L.-M."/>
            <person name="Yamada A."/>
            <person name="Yan M."/>
            <person name="Wang P."/>
            <person name="Xu J."/>
            <person name="Bruns T."/>
            <person name="Baldrian P."/>
            <person name="Vilgalys R."/>
            <person name="Henrissat B."/>
            <person name="Grigoriev I.V."/>
            <person name="Hibbett D."/>
            <person name="Nagy L.G."/>
            <person name="Martin F.M."/>
        </authorList>
    </citation>
    <scope>NUCLEOTIDE SEQUENCE</scope>
    <source>
        <strain evidence="1">UH-Tt-Lm1</strain>
    </source>
</reference>
<accession>A0A9P6L6Z1</accession>
<proteinExistence type="predicted"/>
<evidence type="ECO:0000313" key="1">
    <source>
        <dbReference type="EMBL" id="KAF9785039.1"/>
    </source>
</evidence>
<reference evidence="1" key="1">
    <citation type="journal article" date="2020" name="Nat. Commun.">
        <title>Large-scale genome sequencing of mycorrhizal fungi provides insights into the early evolution of symbiotic traits.</title>
        <authorList>
            <person name="Miyauchi S."/>
            <person name="Kiss E."/>
            <person name="Kuo A."/>
            <person name="Drula E."/>
            <person name="Kohler A."/>
            <person name="Sanchez-Garcia M."/>
            <person name="Morin E."/>
            <person name="Andreopoulos B."/>
            <person name="Barry K.W."/>
            <person name="Bonito G."/>
            <person name="Buee M."/>
            <person name="Carver A."/>
            <person name="Chen C."/>
            <person name="Cichocki N."/>
            <person name="Clum A."/>
            <person name="Culley D."/>
            <person name="Crous P.W."/>
            <person name="Fauchery L."/>
            <person name="Girlanda M."/>
            <person name="Hayes R.D."/>
            <person name="Keri Z."/>
            <person name="LaButti K."/>
            <person name="Lipzen A."/>
            <person name="Lombard V."/>
            <person name="Magnuson J."/>
            <person name="Maillard F."/>
            <person name="Murat C."/>
            <person name="Nolan M."/>
            <person name="Ohm R.A."/>
            <person name="Pangilinan J."/>
            <person name="Pereira M.F."/>
            <person name="Perotto S."/>
            <person name="Peter M."/>
            <person name="Pfister S."/>
            <person name="Riley R."/>
            <person name="Sitrit Y."/>
            <person name="Stielow J.B."/>
            <person name="Szollosi G."/>
            <person name="Zifcakova L."/>
            <person name="Stursova M."/>
            <person name="Spatafora J.W."/>
            <person name="Tedersoo L."/>
            <person name="Vaario L.M."/>
            <person name="Yamada A."/>
            <person name="Yan M."/>
            <person name="Wang P."/>
            <person name="Xu J."/>
            <person name="Bruns T."/>
            <person name="Baldrian P."/>
            <person name="Vilgalys R."/>
            <person name="Dunand C."/>
            <person name="Henrissat B."/>
            <person name="Grigoriev I.V."/>
            <person name="Hibbett D."/>
            <person name="Nagy L.G."/>
            <person name="Martin F.M."/>
        </authorList>
    </citation>
    <scope>NUCLEOTIDE SEQUENCE</scope>
    <source>
        <strain evidence="1">UH-Tt-Lm1</strain>
    </source>
</reference>
<dbReference type="EMBL" id="WIUZ02000007">
    <property type="protein sequence ID" value="KAF9785039.1"/>
    <property type="molecule type" value="Genomic_DNA"/>
</dbReference>
<dbReference type="AlphaFoldDB" id="A0A9P6L6Z1"/>
<evidence type="ECO:0000313" key="2">
    <source>
        <dbReference type="Proteomes" id="UP000736335"/>
    </source>
</evidence>
<comment type="caution">
    <text evidence="1">The sequence shown here is derived from an EMBL/GenBank/DDBJ whole genome shotgun (WGS) entry which is preliminary data.</text>
</comment>
<name>A0A9P6L6Z1_9AGAM</name>
<sequence>MDHARLKIVASAALEKAPTGADAVFPQWSGPDPTTVRVQAILELVYFPPCCFPCDAEEPHVQSLYAIDLWLNAAENRSVREPRYGNLKVRPCDTTPLVPLMLQATFLLGYALRPPPLHKHVASVAIYITSFGLPSSRRLRSHLFLQPPFQSHSSLIFRLSIRSDSEHRRIIGSDLQSDSETYSQMKEGWLRWTGMALRYTWIKSAGCLRIQWTQTSRLSL</sequence>
<keyword evidence="2" id="KW-1185">Reference proteome</keyword>
<gene>
    <name evidence="1" type="ORF">BJ322DRAFT_804745</name>
</gene>